<dbReference type="EMBL" id="BOOB01000014">
    <property type="protein sequence ID" value="GIH31873.1"/>
    <property type="molecule type" value="Genomic_DNA"/>
</dbReference>
<evidence type="ECO:0000313" key="2">
    <source>
        <dbReference type="Proteomes" id="UP000651728"/>
    </source>
</evidence>
<accession>A0ABQ4FAM9</accession>
<sequence length="84" mass="8965">MPVLAARIYGGPSPEPRLRELVEPVVTRLAAEFLTVPLPTVARCVADAWACGEHLGVAVTPEIAGRVARERLLGLVNSAPPSRR</sequence>
<reference evidence="1 2" key="1">
    <citation type="submission" date="2021-01" db="EMBL/GenBank/DDBJ databases">
        <title>Whole genome shotgun sequence of Microbispora amethystogenes NBRC 101907.</title>
        <authorList>
            <person name="Komaki H."/>
            <person name="Tamura T."/>
        </authorList>
    </citation>
    <scope>NUCLEOTIDE SEQUENCE [LARGE SCALE GENOMIC DNA]</scope>
    <source>
        <strain evidence="1 2">NBRC 101907</strain>
    </source>
</reference>
<gene>
    <name evidence="1" type="ORF">Mam01_20370</name>
</gene>
<proteinExistence type="predicted"/>
<evidence type="ECO:0000313" key="1">
    <source>
        <dbReference type="EMBL" id="GIH31873.1"/>
    </source>
</evidence>
<dbReference type="Proteomes" id="UP000651728">
    <property type="component" value="Unassembled WGS sequence"/>
</dbReference>
<organism evidence="1 2">
    <name type="scientific">Microbispora amethystogenes</name>
    <dbReference type="NCBI Taxonomy" id="1427754"/>
    <lineage>
        <taxon>Bacteria</taxon>
        <taxon>Bacillati</taxon>
        <taxon>Actinomycetota</taxon>
        <taxon>Actinomycetes</taxon>
        <taxon>Streptosporangiales</taxon>
        <taxon>Streptosporangiaceae</taxon>
        <taxon>Microbispora</taxon>
    </lineage>
</organism>
<comment type="caution">
    <text evidence="1">The sequence shown here is derived from an EMBL/GenBank/DDBJ whole genome shotgun (WGS) entry which is preliminary data.</text>
</comment>
<name>A0ABQ4FAM9_9ACTN</name>
<dbReference type="RefSeq" id="WP_191909983.1">
    <property type="nucleotide sequence ID" value="NZ_BAABEJ010000008.1"/>
</dbReference>
<keyword evidence="2" id="KW-1185">Reference proteome</keyword>
<protein>
    <submittedName>
        <fullName evidence="1">Uncharacterized protein</fullName>
    </submittedName>
</protein>